<accession>A0A7C9JDC3</accession>
<evidence type="ECO:0000313" key="3">
    <source>
        <dbReference type="Proteomes" id="UP000479526"/>
    </source>
</evidence>
<comment type="caution">
    <text evidence="2">The sequence shown here is derived from an EMBL/GenBank/DDBJ whole genome shotgun (WGS) entry which is preliminary data.</text>
</comment>
<name>A0A7C9JDC3_9ACTN</name>
<dbReference type="PANTHER" id="PTHR43162:SF1">
    <property type="entry name" value="PRESTALK A DIFFERENTIATION PROTEIN A"/>
    <property type="match status" value="1"/>
</dbReference>
<dbReference type="InterPro" id="IPR051604">
    <property type="entry name" value="Ergot_Alk_Oxidoreductase"/>
</dbReference>
<dbReference type="Pfam" id="PF05368">
    <property type="entry name" value="NmrA"/>
    <property type="match status" value="1"/>
</dbReference>
<feature type="domain" description="NmrA-like" evidence="1">
    <location>
        <begin position="4"/>
        <end position="87"/>
    </location>
</feature>
<dbReference type="EMBL" id="WXEW01000005">
    <property type="protein sequence ID" value="NAS23601.1"/>
    <property type="molecule type" value="Genomic_DNA"/>
</dbReference>
<organism evidence="2 3">
    <name type="scientific">Herbidospora solisilvae</name>
    <dbReference type="NCBI Taxonomy" id="2696284"/>
    <lineage>
        <taxon>Bacteria</taxon>
        <taxon>Bacillati</taxon>
        <taxon>Actinomycetota</taxon>
        <taxon>Actinomycetes</taxon>
        <taxon>Streptosporangiales</taxon>
        <taxon>Streptosporangiaceae</taxon>
        <taxon>Herbidospora</taxon>
    </lineage>
</organism>
<protein>
    <submittedName>
        <fullName evidence="2">NmrA family NAD(P)-binding protein</fullName>
    </submittedName>
</protein>
<proteinExistence type="predicted"/>
<dbReference type="PANTHER" id="PTHR43162">
    <property type="match status" value="1"/>
</dbReference>
<dbReference type="InterPro" id="IPR036291">
    <property type="entry name" value="NAD(P)-bd_dom_sf"/>
</dbReference>
<dbReference type="AlphaFoldDB" id="A0A7C9JDC3"/>
<dbReference type="Gene3D" id="3.90.25.10">
    <property type="entry name" value="UDP-galactose 4-epimerase, domain 1"/>
    <property type="match status" value="1"/>
</dbReference>
<dbReference type="Proteomes" id="UP000479526">
    <property type="component" value="Unassembled WGS sequence"/>
</dbReference>
<dbReference type="SUPFAM" id="SSF51735">
    <property type="entry name" value="NAD(P)-binding Rossmann-fold domains"/>
    <property type="match status" value="1"/>
</dbReference>
<sequence>MSDNPILVTGATGKTGAQVVGDLLDRGLRVRAMVHREDDRSAWLSKQGAEIVTGDLLDLDAVAHALDDVRRAYFVYPILPGLVEATTIFAQTGAESGLEVVVNMSQTPARREAASKAARQHWLGERVFDWAPVGAVHLRPTFFAEWLPINWQFIDGSGVLRLPFGDGRHAPIAAADQARVISTILTDPADHIGRSYSLFGPVELNHHEIAEIMSETLGIPVRYEPITTEAYADTLRKAGSPEHLIQHLESVAIDYRNGLLAGTDDVIEKITGKRPQTVEQYVRTNRDLFFGAGPEHD</sequence>
<gene>
    <name evidence="2" type="ORF">GT755_18110</name>
</gene>
<dbReference type="InterPro" id="IPR008030">
    <property type="entry name" value="NmrA-like"/>
</dbReference>
<keyword evidence="3" id="KW-1185">Reference proteome</keyword>
<dbReference type="Gene3D" id="3.40.50.720">
    <property type="entry name" value="NAD(P)-binding Rossmann-like Domain"/>
    <property type="match status" value="1"/>
</dbReference>
<evidence type="ECO:0000259" key="1">
    <source>
        <dbReference type="Pfam" id="PF05368"/>
    </source>
</evidence>
<reference evidence="2 3" key="1">
    <citation type="submission" date="2020-01" db="EMBL/GenBank/DDBJ databases">
        <title>Herbidospora sp. NEAU-GS84 nov., a novel actinomycete isolated from soil.</title>
        <authorList>
            <person name="Han L."/>
        </authorList>
    </citation>
    <scope>NUCLEOTIDE SEQUENCE [LARGE SCALE GENOMIC DNA]</scope>
    <source>
        <strain evidence="2 3">NEAU-GS84</strain>
    </source>
</reference>
<evidence type="ECO:0000313" key="2">
    <source>
        <dbReference type="EMBL" id="NAS23601.1"/>
    </source>
</evidence>